<dbReference type="STRING" id="983917.RGE_07880"/>
<evidence type="ECO:0000313" key="2">
    <source>
        <dbReference type="EMBL" id="BAL94131.1"/>
    </source>
</evidence>
<reference evidence="2 3" key="1">
    <citation type="journal article" date="2012" name="J. Bacteriol.">
        <title>Complete genome sequence of phototrophic betaproteobacterium Rubrivivax gelatinosus IL144.</title>
        <authorList>
            <person name="Nagashima S."/>
            <person name="Kamimura A."/>
            <person name="Shimizu T."/>
            <person name="Nakamura-isaki S."/>
            <person name="Aono E."/>
            <person name="Sakamoto K."/>
            <person name="Ichikawa N."/>
            <person name="Nakazawa H."/>
            <person name="Sekine M."/>
            <person name="Yamazaki S."/>
            <person name="Fujita N."/>
            <person name="Shimada K."/>
            <person name="Hanada S."/>
            <person name="Nagashima K.V.P."/>
        </authorList>
    </citation>
    <scope>NUCLEOTIDE SEQUENCE [LARGE SCALE GENOMIC DNA]</scope>
    <source>
        <strain evidence="3">NBRC 100245 / IL144</strain>
    </source>
</reference>
<dbReference type="EMBL" id="AP012320">
    <property type="protein sequence ID" value="BAL94131.1"/>
    <property type="molecule type" value="Genomic_DNA"/>
</dbReference>
<accession>I0HM94</accession>
<gene>
    <name evidence="2" type="ordered locus">RGE_07880</name>
</gene>
<evidence type="ECO:0000256" key="1">
    <source>
        <dbReference type="SAM" id="MobiDB-lite"/>
    </source>
</evidence>
<protein>
    <submittedName>
        <fullName evidence="2">Uncharacterized protein</fullName>
    </submittedName>
</protein>
<keyword evidence="3" id="KW-1185">Reference proteome</keyword>
<dbReference type="PATRIC" id="fig|983917.3.peg.769"/>
<evidence type="ECO:0000313" key="3">
    <source>
        <dbReference type="Proteomes" id="UP000007883"/>
    </source>
</evidence>
<dbReference type="HOGENOM" id="CLU_3295951_0_0_4"/>
<feature type="region of interest" description="Disordered" evidence="1">
    <location>
        <begin position="1"/>
        <end position="40"/>
    </location>
</feature>
<dbReference type="AlphaFoldDB" id="I0HM94"/>
<organism evidence="2 3">
    <name type="scientific">Rubrivivax gelatinosus (strain NBRC 100245 / IL144)</name>
    <dbReference type="NCBI Taxonomy" id="983917"/>
    <lineage>
        <taxon>Bacteria</taxon>
        <taxon>Pseudomonadati</taxon>
        <taxon>Pseudomonadota</taxon>
        <taxon>Betaproteobacteria</taxon>
        <taxon>Burkholderiales</taxon>
        <taxon>Sphaerotilaceae</taxon>
        <taxon>Rubrivivax</taxon>
    </lineage>
</organism>
<name>I0HM94_RUBGI</name>
<proteinExistence type="predicted"/>
<dbReference type="KEGG" id="rge:RGE_07880"/>
<dbReference type="Proteomes" id="UP000007883">
    <property type="component" value="Chromosome"/>
</dbReference>
<sequence length="40" mass="4311">MHRRLRGPSAGRDEIVGDGDFSVLTRRCPPRDGAGGRVSC</sequence>